<name>A0A2J6TMN6_9HELO</name>
<dbReference type="OrthoDB" id="4850726at2759"/>
<organism evidence="2 3">
    <name type="scientific">Hyaloscypha bicolor E</name>
    <dbReference type="NCBI Taxonomy" id="1095630"/>
    <lineage>
        <taxon>Eukaryota</taxon>
        <taxon>Fungi</taxon>
        <taxon>Dikarya</taxon>
        <taxon>Ascomycota</taxon>
        <taxon>Pezizomycotina</taxon>
        <taxon>Leotiomycetes</taxon>
        <taxon>Helotiales</taxon>
        <taxon>Hyaloscyphaceae</taxon>
        <taxon>Hyaloscypha</taxon>
        <taxon>Hyaloscypha bicolor</taxon>
    </lineage>
</organism>
<evidence type="ECO:0000259" key="1">
    <source>
        <dbReference type="Pfam" id="PF06985"/>
    </source>
</evidence>
<dbReference type="RefSeq" id="XP_024741189.1">
    <property type="nucleotide sequence ID" value="XM_024884559.1"/>
</dbReference>
<feature type="domain" description="Heterokaryon incompatibility" evidence="1">
    <location>
        <begin position="52"/>
        <end position="154"/>
    </location>
</feature>
<dbReference type="PANTHER" id="PTHR24148">
    <property type="entry name" value="ANKYRIN REPEAT DOMAIN-CONTAINING PROTEIN 39 HOMOLOG-RELATED"/>
    <property type="match status" value="1"/>
</dbReference>
<dbReference type="AlphaFoldDB" id="A0A2J6TMN6"/>
<accession>A0A2J6TMN6</accession>
<proteinExistence type="predicted"/>
<dbReference type="EMBL" id="KZ613769">
    <property type="protein sequence ID" value="PMD64285.1"/>
    <property type="molecule type" value="Genomic_DNA"/>
</dbReference>
<sequence length="551" mass="61266">MDRYQYEPLSSSGKQIRLVILHPLVPSRPEEIRVSIFEAPLEAERRVLYKEFMALSYVWGDTNDRRDLMLRLSVTANLAEALPYLPWPDSCRTLWIDAICINQEDMDERAEQVKLMVEIYTSSKHVLAWLGPSTHDSNVAMNLLHWISDSIDIRPDYRKPVVLAYQEFLLGEMEVTGRADLLSECLMPKDLSSTSTSTSTTPTWAPSWISNWTVKREWDFLMMNQSADGQSAVAAFYADQGTLRIKGVLVATVVDVLEFPPLFVGTKESKNNNIADQPPSTPPVVALVREIAEKLDLSETAHYRPSRGSTILEALCYVFSGGGFLTNHLSAEMINVATPSMAQFKRFVRFALEFNEHDASARKGPDQEVLLCLGSILNACRERALLVTREGYIGAGPVAAQPGDKIAVLLGCMRPLVLRRQKRLRNFTTTSSDTGHDGNANTYAVVGPCNSHGLNWGEALLGPLPDGVTFIWNPSGPYGDVGPAFGNNRAGEECVADPRVDWDLLKTDSKEHSFVQRAAGPGEAEGVTYYRRPDAAYFERKGVTLENLDFV</sequence>
<dbReference type="InterPro" id="IPR052895">
    <property type="entry name" value="HetReg/Transcr_Mod"/>
</dbReference>
<dbReference type="PANTHER" id="PTHR24148:SF64">
    <property type="entry name" value="HETEROKARYON INCOMPATIBILITY DOMAIN-CONTAINING PROTEIN"/>
    <property type="match status" value="1"/>
</dbReference>
<dbReference type="InterPro" id="IPR010730">
    <property type="entry name" value="HET"/>
</dbReference>
<evidence type="ECO:0000313" key="3">
    <source>
        <dbReference type="Proteomes" id="UP000235371"/>
    </source>
</evidence>
<dbReference type="Pfam" id="PF26639">
    <property type="entry name" value="Het-6_barrel"/>
    <property type="match status" value="1"/>
</dbReference>
<keyword evidence="3" id="KW-1185">Reference proteome</keyword>
<protein>
    <submittedName>
        <fullName evidence="2">Heterokaryon incompatibility protein 6</fullName>
    </submittedName>
</protein>
<dbReference type="Proteomes" id="UP000235371">
    <property type="component" value="Unassembled WGS sequence"/>
</dbReference>
<dbReference type="STRING" id="1095630.A0A2J6TMN6"/>
<evidence type="ECO:0000313" key="2">
    <source>
        <dbReference type="EMBL" id="PMD64285.1"/>
    </source>
</evidence>
<dbReference type="Pfam" id="PF06985">
    <property type="entry name" value="HET"/>
    <property type="match status" value="1"/>
</dbReference>
<reference evidence="2 3" key="1">
    <citation type="submission" date="2016-04" db="EMBL/GenBank/DDBJ databases">
        <title>A degradative enzymes factory behind the ericoid mycorrhizal symbiosis.</title>
        <authorList>
            <consortium name="DOE Joint Genome Institute"/>
            <person name="Martino E."/>
            <person name="Morin E."/>
            <person name="Grelet G."/>
            <person name="Kuo A."/>
            <person name="Kohler A."/>
            <person name="Daghino S."/>
            <person name="Barry K."/>
            <person name="Choi C."/>
            <person name="Cichocki N."/>
            <person name="Clum A."/>
            <person name="Copeland A."/>
            <person name="Hainaut M."/>
            <person name="Haridas S."/>
            <person name="Labutti K."/>
            <person name="Lindquist E."/>
            <person name="Lipzen A."/>
            <person name="Khouja H.-R."/>
            <person name="Murat C."/>
            <person name="Ohm R."/>
            <person name="Olson A."/>
            <person name="Spatafora J."/>
            <person name="Veneault-Fourrey C."/>
            <person name="Henrissat B."/>
            <person name="Grigoriev I."/>
            <person name="Martin F."/>
            <person name="Perotto S."/>
        </authorList>
    </citation>
    <scope>NUCLEOTIDE SEQUENCE [LARGE SCALE GENOMIC DNA]</scope>
    <source>
        <strain evidence="2 3">E</strain>
    </source>
</reference>
<dbReference type="InParanoid" id="A0A2J6TMN6"/>
<dbReference type="GeneID" id="36592636"/>
<gene>
    <name evidence="2" type="ORF">K444DRAFT_641046</name>
</gene>